<dbReference type="PANTHER" id="PTHR13129">
    <property type="entry name" value="VPRBP PROTEIN-RELATED"/>
    <property type="match status" value="1"/>
</dbReference>
<comment type="subcellular location">
    <subcellularLocation>
        <location evidence="1">Nucleus</location>
    </subcellularLocation>
</comment>
<organism evidence="3 4">
    <name type="scientific">Thelohanellus kitauei</name>
    <name type="common">Myxosporean</name>
    <dbReference type="NCBI Taxonomy" id="669202"/>
    <lineage>
        <taxon>Eukaryota</taxon>
        <taxon>Metazoa</taxon>
        <taxon>Cnidaria</taxon>
        <taxon>Myxozoa</taxon>
        <taxon>Myxosporea</taxon>
        <taxon>Bivalvulida</taxon>
        <taxon>Platysporina</taxon>
        <taxon>Myxobolidae</taxon>
        <taxon>Thelohanellus</taxon>
    </lineage>
</organism>
<evidence type="ECO:0000256" key="2">
    <source>
        <dbReference type="ARBA" id="ARBA00023242"/>
    </source>
</evidence>
<dbReference type="AlphaFoldDB" id="A0A0C2MH58"/>
<dbReference type="InterPro" id="IPR015943">
    <property type="entry name" value="WD40/YVTN_repeat-like_dom_sf"/>
</dbReference>
<comment type="caution">
    <text evidence="3">The sequence shown here is derived from an EMBL/GenBank/DDBJ whole genome shotgun (WGS) entry which is preliminary data.</text>
</comment>
<keyword evidence="4" id="KW-1185">Reference proteome</keyword>
<evidence type="ECO:0000256" key="1">
    <source>
        <dbReference type="ARBA" id="ARBA00004123"/>
    </source>
</evidence>
<dbReference type="InterPro" id="IPR033270">
    <property type="entry name" value="VPRBP/DCAF1"/>
</dbReference>
<evidence type="ECO:0000313" key="3">
    <source>
        <dbReference type="EMBL" id="KII66491.1"/>
    </source>
</evidence>
<dbReference type="InterPro" id="IPR011047">
    <property type="entry name" value="Quinoprotein_ADH-like_sf"/>
</dbReference>
<reference evidence="3 4" key="1">
    <citation type="journal article" date="2014" name="Genome Biol. Evol.">
        <title>The genome of the myxosporean Thelohanellus kitauei shows adaptations to nutrient acquisition within its fish host.</title>
        <authorList>
            <person name="Yang Y."/>
            <person name="Xiong J."/>
            <person name="Zhou Z."/>
            <person name="Huo F."/>
            <person name="Miao W."/>
            <person name="Ran C."/>
            <person name="Liu Y."/>
            <person name="Zhang J."/>
            <person name="Feng J."/>
            <person name="Wang M."/>
            <person name="Wang M."/>
            <person name="Wang L."/>
            <person name="Yao B."/>
        </authorList>
    </citation>
    <scope>NUCLEOTIDE SEQUENCE [LARGE SCALE GENOMIC DNA]</scope>
    <source>
        <strain evidence="3">Wuqing</strain>
    </source>
</reference>
<dbReference type="SUPFAM" id="SSF50998">
    <property type="entry name" value="Quinoprotein alcohol dehydrogenase-like"/>
    <property type="match status" value="1"/>
</dbReference>
<dbReference type="OrthoDB" id="6019818at2759"/>
<dbReference type="Gene3D" id="2.130.10.10">
    <property type="entry name" value="YVTN repeat-like/Quinoprotein amine dehydrogenase"/>
    <property type="match status" value="1"/>
</dbReference>
<proteinExistence type="predicted"/>
<accession>A0A0C2MH58</accession>
<protein>
    <submittedName>
        <fullName evidence="3">Protein VPRBP</fullName>
    </submittedName>
</protein>
<dbReference type="GO" id="GO:0005634">
    <property type="term" value="C:nucleus"/>
    <property type="evidence" value="ECO:0007669"/>
    <property type="project" value="UniProtKB-SubCell"/>
</dbReference>
<sequence>MKWHRFEIRLPAIENELISLEFLNSYIESAENRIYALVNREINIHSSIGLIQKYENLFLTDKYHEPCDVKQHHFEKILHTTFLRDTNHLHVPNIIIGLRILFYVSGELKHFSDDFFHQILNKLIDLVLTSQEPITTHAIKCLQLFVFNEKRLEKHYCQLNKLLDFLIKNITKYMWVDNDAPLITVQLTSDQVDIYIDDFDRSFGFKNSNLVHINEMDEKELKIPKIDIMDLVDRGIISKAGQQKFHYLVLINCLVKILNPEDIINNQDLFTLIYRCLNVSTTKSDACIAVSLQIVQKLFGNPQSFSKLLADDILYRIITVPCYLSSPYYVFKAFNQISFKNLKKIWEDDQNYLKIMTDYTIRSLTNCIDDEASNVLHKLMMYISFKELNEINAFWKIIHEFQKLEFYKAAKNEQNNDILKNRLLLYKYFFQITTFCEFLQIYFGKYVELIKGKLEKKYKKNKSCVIVNHETCLIMLRWLDIAGYIQKPDQMISNGDLVMGCGESSDRKKCFIWNYDGIQDHNLRVCPCQTLNNISQSQFSHDGKKIIAINLNCNVDAFDVETGTHCLEFINPNRKLYFSGNYPQSNSNNTLILSNGELYCASTGELIYIFNRFEYMQSGIFSVSDTEIIYGQEQWDLRTFRIINQIPTLEQCFLRRTHNDNLYVGYKHELYSLDNDYDYKSSDYVRNFSRLNSLNLIDPHSFNIYYKRKLPMCFNQVGTMKPVDVSRDGSRIVTRKYYTSYEPDYLFVMFEEGNSEEIRIDII</sequence>
<dbReference type="PANTHER" id="PTHR13129:SF4">
    <property type="entry name" value="DDB1- AND CUL4-ASSOCIATED FACTOR 1"/>
    <property type="match status" value="1"/>
</dbReference>
<dbReference type="GO" id="GO:0080008">
    <property type="term" value="C:Cul4-RING E3 ubiquitin ligase complex"/>
    <property type="evidence" value="ECO:0007669"/>
    <property type="project" value="TreeGrafter"/>
</dbReference>
<name>A0A0C2MH58_THEKT</name>
<evidence type="ECO:0000313" key="4">
    <source>
        <dbReference type="Proteomes" id="UP000031668"/>
    </source>
</evidence>
<gene>
    <name evidence="3" type="ORF">RF11_15950</name>
</gene>
<dbReference type="Proteomes" id="UP000031668">
    <property type="component" value="Unassembled WGS sequence"/>
</dbReference>
<dbReference type="EMBL" id="JWZT01003512">
    <property type="protein sequence ID" value="KII66491.1"/>
    <property type="molecule type" value="Genomic_DNA"/>
</dbReference>
<dbReference type="GO" id="GO:0016567">
    <property type="term" value="P:protein ubiquitination"/>
    <property type="evidence" value="ECO:0007669"/>
    <property type="project" value="InterPro"/>
</dbReference>
<keyword evidence="2" id="KW-0539">Nucleus</keyword>